<keyword evidence="1" id="KW-0732">Signal</keyword>
<evidence type="ECO:0008006" key="4">
    <source>
        <dbReference type="Google" id="ProtNLM"/>
    </source>
</evidence>
<dbReference type="VEuPathDB" id="VectorBase:GPPI018035"/>
<name>A0A1B0B3X3_9MUSC</name>
<sequence length="148" mass="16461">MFKSLNCCQFLIIHLLLMQINLSMGQLFDGNIAYVRDITDLQKIEGEIITQIGAIEQKLNQDLVKIRTFYNDVHAWANSAMQKIRNSQPGVCANLLQTGSTPFNIPIIMPTSETSDYNLSLSSKARTDHSNDVLSAEAVDGNMPSTIQ</sequence>
<protein>
    <recommendedName>
        <fullName evidence="4">t-SNARE coiled-coil homology domain-containing protein</fullName>
    </recommendedName>
</protein>
<feature type="signal peptide" evidence="1">
    <location>
        <begin position="1"/>
        <end position="25"/>
    </location>
</feature>
<evidence type="ECO:0000256" key="1">
    <source>
        <dbReference type="SAM" id="SignalP"/>
    </source>
</evidence>
<dbReference type="AlphaFoldDB" id="A0A1B0B3X3"/>
<organism evidence="2 3">
    <name type="scientific">Glossina palpalis gambiensis</name>
    <dbReference type="NCBI Taxonomy" id="67801"/>
    <lineage>
        <taxon>Eukaryota</taxon>
        <taxon>Metazoa</taxon>
        <taxon>Ecdysozoa</taxon>
        <taxon>Arthropoda</taxon>
        <taxon>Hexapoda</taxon>
        <taxon>Insecta</taxon>
        <taxon>Pterygota</taxon>
        <taxon>Neoptera</taxon>
        <taxon>Endopterygota</taxon>
        <taxon>Diptera</taxon>
        <taxon>Brachycera</taxon>
        <taxon>Muscomorpha</taxon>
        <taxon>Hippoboscoidea</taxon>
        <taxon>Glossinidae</taxon>
        <taxon>Glossina</taxon>
    </lineage>
</organism>
<feature type="chain" id="PRO_5008404546" description="t-SNARE coiled-coil homology domain-containing protein" evidence="1">
    <location>
        <begin position="26"/>
        <end position="148"/>
    </location>
</feature>
<dbReference type="Proteomes" id="UP000092460">
    <property type="component" value="Unassembled WGS sequence"/>
</dbReference>
<dbReference type="EMBL" id="JXJN01008109">
    <property type="status" value="NOT_ANNOTATED_CDS"/>
    <property type="molecule type" value="Genomic_DNA"/>
</dbReference>
<keyword evidence="3" id="KW-1185">Reference proteome</keyword>
<reference evidence="2" key="2">
    <citation type="submission" date="2020-05" db="UniProtKB">
        <authorList>
            <consortium name="EnsemblMetazoa"/>
        </authorList>
    </citation>
    <scope>IDENTIFICATION</scope>
    <source>
        <strain evidence="2">IAEA</strain>
    </source>
</reference>
<evidence type="ECO:0000313" key="3">
    <source>
        <dbReference type="Proteomes" id="UP000092460"/>
    </source>
</evidence>
<accession>A0A1B0B3X3</accession>
<proteinExistence type="predicted"/>
<reference evidence="3" key="1">
    <citation type="submission" date="2015-01" db="EMBL/GenBank/DDBJ databases">
        <authorList>
            <person name="Aksoy S."/>
            <person name="Warren W."/>
            <person name="Wilson R.K."/>
        </authorList>
    </citation>
    <scope>NUCLEOTIDE SEQUENCE [LARGE SCALE GENOMIC DNA]</scope>
    <source>
        <strain evidence="3">IAEA</strain>
    </source>
</reference>
<dbReference type="EnsemblMetazoa" id="GPPI018035-RA">
    <property type="protein sequence ID" value="GPPI018035-PA"/>
    <property type="gene ID" value="GPPI018035"/>
</dbReference>
<evidence type="ECO:0000313" key="2">
    <source>
        <dbReference type="EnsemblMetazoa" id="GPPI018035-PA"/>
    </source>
</evidence>